<evidence type="ECO:0000313" key="2">
    <source>
        <dbReference type="EMBL" id="KAF5378807.1"/>
    </source>
</evidence>
<proteinExistence type="predicted"/>
<comment type="caution">
    <text evidence="2">The sequence shown here is derived from an EMBL/GenBank/DDBJ whole genome shotgun (WGS) entry which is preliminary data.</text>
</comment>
<name>A0A8H5H8R4_9AGAR</name>
<sequence length="590" mass="66228">MSGFPILKNRCLVFDVHINDKSSVNNEIEYLSAKYGASGRIITRSPTAPLANYTPQCKPVDNRFMPRARGLVSFHENDPQHYQETHITQPIFQGQPLECTIIMKLKSHDLPFRFLLDTAIFDHAIQEVLRRNYLIVDYRLLLLTLVTSSSWIFSDFLPLRQRPLSDYPLYQAKEEPNKVKPVEPHKFGTVSYLDGTHVYYQEFRDQFQLISDLDPTKTAQDLDIIIGAAHESWLDREINDGRVATYDGVLGLVPSSAENRVMTFIETLIRSNIIAFPSIKFDIPIGLIPRGLVIFGEAPPESYECVPLVKTPEKQAEWIIECPRKRLSDRCFHSVGETIIIDTGTEGIFIRNQDLVNEFYDSIEGSKCVDGLFIIPMSTTCDKLPILEFQFRDGGKYLRISPATLMGSSHPEEKDYRVVYFQSTACFGGRKEGKPDIFGLRWILSAINVPITITINAARTAVVAVCRSATRPSFRHQSAITMFPSTSPSTLSEQPSSLSVSPPPAHHSAISPPSVRHQFAINVPITITINAVRTAIVAGPPPAHHSAIIPPSFRHHSAIPPIIPPPFVVVGHDELPSYLKIHWKISKKSD</sequence>
<organism evidence="2 3">
    <name type="scientific">Tricholomella constricta</name>
    <dbReference type="NCBI Taxonomy" id="117010"/>
    <lineage>
        <taxon>Eukaryota</taxon>
        <taxon>Fungi</taxon>
        <taxon>Dikarya</taxon>
        <taxon>Basidiomycota</taxon>
        <taxon>Agaricomycotina</taxon>
        <taxon>Agaricomycetes</taxon>
        <taxon>Agaricomycetidae</taxon>
        <taxon>Agaricales</taxon>
        <taxon>Tricholomatineae</taxon>
        <taxon>Lyophyllaceae</taxon>
        <taxon>Tricholomella</taxon>
    </lineage>
</organism>
<dbReference type="Gene3D" id="2.40.70.10">
    <property type="entry name" value="Acid Proteases"/>
    <property type="match status" value="1"/>
</dbReference>
<reference evidence="2 3" key="1">
    <citation type="journal article" date="2020" name="ISME J.">
        <title>Uncovering the hidden diversity of litter-decomposition mechanisms in mushroom-forming fungi.</title>
        <authorList>
            <person name="Floudas D."/>
            <person name="Bentzer J."/>
            <person name="Ahren D."/>
            <person name="Johansson T."/>
            <person name="Persson P."/>
            <person name="Tunlid A."/>
        </authorList>
    </citation>
    <scope>NUCLEOTIDE SEQUENCE [LARGE SCALE GENOMIC DNA]</scope>
    <source>
        <strain evidence="2 3">CBS 661.87</strain>
    </source>
</reference>
<feature type="region of interest" description="Disordered" evidence="1">
    <location>
        <begin position="485"/>
        <end position="511"/>
    </location>
</feature>
<evidence type="ECO:0000313" key="3">
    <source>
        <dbReference type="Proteomes" id="UP000565441"/>
    </source>
</evidence>
<protein>
    <submittedName>
        <fullName evidence="2">Uncharacterized protein</fullName>
    </submittedName>
</protein>
<keyword evidence="3" id="KW-1185">Reference proteome</keyword>
<dbReference type="AlphaFoldDB" id="A0A8H5H8R4"/>
<dbReference type="EMBL" id="JAACJP010000018">
    <property type="protein sequence ID" value="KAF5378807.1"/>
    <property type="molecule type" value="Genomic_DNA"/>
</dbReference>
<evidence type="ECO:0000256" key="1">
    <source>
        <dbReference type="SAM" id="MobiDB-lite"/>
    </source>
</evidence>
<dbReference type="SUPFAM" id="SSF50630">
    <property type="entry name" value="Acid proteases"/>
    <property type="match status" value="1"/>
</dbReference>
<gene>
    <name evidence="2" type="ORF">D9615_006990</name>
</gene>
<dbReference type="Proteomes" id="UP000565441">
    <property type="component" value="Unassembled WGS sequence"/>
</dbReference>
<accession>A0A8H5H8R4</accession>
<dbReference type="InterPro" id="IPR021109">
    <property type="entry name" value="Peptidase_aspartic_dom_sf"/>
</dbReference>